<dbReference type="PANTHER" id="PTHR41390">
    <property type="entry name" value="CHROMOSOME 7, WHOLE GENOME SHOTGUN SEQUENCE"/>
    <property type="match status" value="1"/>
</dbReference>
<reference evidence="2" key="2">
    <citation type="submission" date="2023-11" db="EMBL/GenBank/DDBJ databases">
        <authorList>
            <person name="Beijen E."/>
            <person name="Ohm R.A."/>
        </authorList>
    </citation>
    <scope>NUCLEOTIDE SEQUENCE</scope>
    <source>
        <strain evidence="2">CBS 150709</strain>
    </source>
</reference>
<sequence length="213" mass="22222">MGSGPQDEPQPGPSAVRTRQRPGVLPREVMELLVPPVKVGAWTGAAGVLAGVGGAIARDTNPFASGVLSGVQWFTLGTSYWFTRTVAIRALGGDEHVGPGDRVKASTVAGSATGAVAGLMRGPPKILPAMVLWGLVGAGGQLVANRMAAKESKPLDDTGGWSWSPLKRLTDEQYIDMMGEKILKVEVDIALIDDRIAELRAQDAESKGGEGRA</sequence>
<dbReference type="Proteomes" id="UP000078240">
    <property type="component" value="Unassembled WGS sequence"/>
</dbReference>
<dbReference type="RefSeq" id="XP_018179301.1">
    <property type="nucleotide sequence ID" value="XM_018321821.1"/>
</dbReference>
<dbReference type="STRING" id="33203.A0A179H1A1"/>
<organism evidence="3 5">
    <name type="scientific">Purpureocillium lilacinum</name>
    <name type="common">Paecilomyces lilacinus</name>
    <dbReference type="NCBI Taxonomy" id="33203"/>
    <lineage>
        <taxon>Eukaryota</taxon>
        <taxon>Fungi</taxon>
        <taxon>Dikarya</taxon>
        <taxon>Ascomycota</taxon>
        <taxon>Pezizomycotina</taxon>
        <taxon>Sordariomycetes</taxon>
        <taxon>Hypocreomycetidae</taxon>
        <taxon>Hypocreales</taxon>
        <taxon>Ophiocordycipitaceae</taxon>
        <taxon>Purpureocillium</taxon>
    </lineage>
</organism>
<keyword evidence="6" id="KW-1185">Reference proteome</keyword>
<evidence type="ECO:0000313" key="3">
    <source>
        <dbReference type="EMBL" id="OAQ83802.1"/>
    </source>
</evidence>
<evidence type="ECO:0000313" key="5">
    <source>
        <dbReference type="Proteomes" id="UP000078240"/>
    </source>
</evidence>
<proteinExistence type="predicted"/>
<gene>
    <name evidence="2" type="ORF">Purlil1_10296</name>
    <name evidence="3" type="ORF">VFPBJ_02569</name>
    <name evidence="4" type="ORF">VFPFJ_04741</name>
</gene>
<accession>A0A179H1A1</accession>
<dbReference type="PANTHER" id="PTHR41390:SF1">
    <property type="entry name" value="NADH-UBIQUINONE OXIDOREDUCTASE 213 KDA SUBUNIT"/>
    <property type="match status" value="1"/>
</dbReference>
<dbReference type="Proteomes" id="UP000078340">
    <property type="component" value="Unassembled WGS sequence"/>
</dbReference>
<dbReference type="GeneID" id="28886870"/>
<evidence type="ECO:0000313" key="4">
    <source>
        <dbReference type="EMBL" id="OAQ90582.1"/>
    </source>
</evidence>
<reference evidence="2 6" key="3">
    <citation type="journal article" date="2024" name="Microbiol. Resour. Announc.">
        <title>Genome annotations for the ascomycete fungi Trichoderma harzianum, Trichoderma aggressivum, and Purpureocillium lilacinum.</title>
        <authorList>
            <person name="Beijen E.P.W."/>
            <person name="Ohm R.A."/>
        </authorList>
    </citation>
    <scope>NUCLEOTIDE SEQUENCE [LARGE SCALE GENOMIC DNA]</scope>
    <source>
        <strain evidence="2 6">CBS 150709</strain>
    </source>
</reference>
<dbReference type="EMBL" id="LSBI01000004">
    <property type="protein sequence ID" value="OAQ90582.1"/>
    <property type="molecule type" value="Genomic_DNA"/>
</dbReference>
<evidence type="ECO:0000313" key="6">
    <source>
        <dbReference type="Proteomes" id="UP001287286"/>
    </source>
</evidence>
<name>A0A179H1A1_PURLI</name>
<dbReference type="AlphaFoldDB" id="A0A179H1A1"/>
<dbReference type="EMBL" id="LSBH01000002">
    <property type="protein sequence ID" value="OAQ83802.1"/>
    <property type="molecule type" value="Genomic_DNA"/>
</dbReference>
<dbReference type="KEGG" id="plj:28886870"/>
<protein>
    <submittedName>
        <fullName evidence="3">Beta-ketoacyl synthase</fullName>
    </submittedName>
</protein>
<dbReference type="EMBL" id="JAWRVI010000051">
    <property type="protein sequence ID" value="KAK4084711.1"/>
    <property type="molecule type" value="Genomic_DNA"/>
</dbReference>
<evidence type="ECO:0000256" key="1">
    <source>
        <dbReference type="SAM" id="MobiDB-lite"/>
    </source>
</evidence>
<feature type="region of interest" description="Disordered" evidence="1">
    <location>
        <begin position="1"/>
        <end position="22"/>
    </location>
</feature>
<comment type="caution">
    <text evidence="3">The sequence shown here is derived from an EMBL/GenBank/DDBJ whole genome shotgun (WGS) entry which is preliminary data.</text>
</comment>
<evidence type="ECO:0000313" key="2">
    <source>
        <dbReference type="EMBL" id="KAK4084711.1"/>
    </source>
</evidence>
<dbReference type="OMA" id="SFWWLRS"/>
<reference evidence="3 5" key="1">
    <citation type="submission" date="2016-01" db="EMBL/GenBank/DDBJ databases">
        <title>Biosynthesis of antibiotic leucinostatins and their inhibition on Phytophthora in bio-control Purpureocillium lilacinum.</title>
        <authorList>
            <person name="Wang G."/>
            <person name="Liu Z."/>
            <person name="Lin R."/>
            <person name="Li E."/>
            <person name="Mao Z."/>
            <person name="Ling J."/>
            <person name="Yin W."/>
            <person name="Xie B."/>
        </authorList>
    </citation>
    <scope>NUCLEOTIDE SEQUENCE [LARGE SCALE GENOMIC DNA]</scope>
    <source>
        <strain evidence="3">PLBJ-1</strain>
        <strain evidence="4">PLFJ-1</strain>
    </source>
</reference>
<dbReference type="Proteomes" id="UP001287286">
    <property type="component" value="Unassembled WGS sequence"/>
</dbReference>